<dbReference type="AlphaFoldDB" id="A0A437Q9D4"/>
<evidence type="ECO:0000313" key="2">
    <source>
        <dbReference type="Proteomes" id="UP000282818"/>
    </source>
</evidence>
<dbReference type="EMBL" id="SACQ01000003">
    <property type="protein sequence ID" value="RVU31182.1"/>
    <property type="molecule type" value="Genomic_DNA"/>
</dbReference>
<gene>
    <name evidence="1" type="ORF">EOE65_09315</name>
</gene>
<proteinExistence type="predicted"/>
<keyword evidence="2" id="KW-1185">Reference proteome</keyword>
<dbReference type="Proteomes" id="UP000282818">
    <property type="component" value="Unassembled WGS sequence"/>
</dbReference>
<protein>
    <submittedName>
        <fullName evidence="1">Uncharacterized protein</fullName>
    </submittedName>
</protein>
<sequence length="250" mass="28551">MSEDREKLFKRAEYLRNLLIAHVTGRTVNMLDYQKLRQYFMQHKEAGAFLPRIVINHGDLSSVWQSMKYGFGSHEERRDAILDQFQPFLERFSPQEAAADDAAIEQLNEVVLFSRWNELMERVDKEPELAVDAMQQDITALCYQLLKELKVFPDPRRSSLSQLVTLTEHALQISPDREHAKVVKDIVSGCADSLAAIEHLYAENSKANSEKTIDKEIAKVLVSLYISLSTMLLSSWRLHRLGAASSATKV</sequence>
<organism evidence="1 2">
    <name type="scientific">Neptunomonas marina</name>
    <dbReference type="NCBI Taxonomy" id="1815562"/>
    <lineage>
        <taxon>Bacteria</taxon>
        <taxon>Pseudomonadati</taxon>
        <taxon>Pseudomonadota</taxon>
        <taxon>Gammaproteobacteria</taxon>
        <taxon>Oceanospirillales</taxon>
        <taxon>Oceanospirillaceae</taxon>
        <taxon>Neptunomonas</taxon>
    </lineage>
</organism>
<reference evidence="1 2" key="1">
    <citation type="submission" date="2019-01" db="EMBL/GenBank/DDBJ databases">
        <authorList>
            <person name="Chen W.-M."/>
        </authorList>
    </citation>
    <scope>NUCLEOTIDE SEQUENCE [LARGE SCALE GENOMIC DNA]</scope>
    <source>
        <strain evidence="1 2">HPM-16</strain>
    </source>
</reference>
<comment type="caution">
    <text evidence="1">The sequence shown here is derived from an EMBL/GenBank/DDBJ whole genome shotgun (WGS) entry which is preliminary data.</text>
</comment>
<evidence type="ECO:0000313" key="1">
    <source>
        <dbReference type="EMBL" id="RVU31182.1"/>
    </source>
</evidence>
<accession>A0A437Q9D4</accession>
<name>A0A437Q9D4_9GAMM</name>
<dbReference type="RefSeq" id="WP_127694027.1">
    <property type="nucleotide sequence ID" value="NZ_SACQ01000003.1"/>
</dbReference>